<evidence type="ECO:0000256" key="3">
    <source>
        <dbReference type="ARBA" id="ARBA00001966"/>
    </source>
</evidence>
<dbReference type="InterPro" id="IPR011766">
    <property type="entry name" value="TPP_enzyme_TPP-bd"/>
</dbReference>
<comment type="cofactor">
    <cofactor evidence="1">
        <name>Mg(2+)</name>
        <dbReference type="ChEBI" id="CHEBI:18420"/>
    </cofactor>
</comment>
<keyword evidence="13" id="KW-1185">Reference proteome</keyword>
<dbReference type="GO" id="GO:0045333">
    <property type="term" value="P:cellular respiration"/>
    <property type="evidence" value="ECO:0007669"/>
    <property type="project" value="UniProtKB-ARBA"/>
</dbReference>
<evidence type="ECO:0000313" key="13">
    <source>
        <dbReference type="Proteomes" id="UP000621436"/>
    </source>
</evidence>
<evidence type="ECO:0000259" key="10">
    <source>
        <dbReference type="Pfam" id="PF02775"/>
    </source>
</evidence>
<accession>A0A931F9Z0</accession>
<comment type="caution">
    <text evidence="12">The sequence shown here is derived from an EMBL/GenBank/DDBJ whole genome shotgun (WGS) entry which is preliminary data.</text>
</comment>
<keyword evidence="7" id="KW-0408">Iron</keyword>
<dbReference type="Gene3D" id="3.40.50.970">
    <property type="match status" value="1"/>
</dbReference>
<dbReference type="CDD" id="cd03375">
    <property type="entry name" value="TPP_OGFOR"/>
    <property type="match status" value="1"/>
</dbReference>
<keyword evidence="4" id="KW-0479">Metal-binding</keyword>
<dbReference type="RefSeq" id="WP_270453257.1">
    <property type="nucleotide sequence ID" value="NZ_JADPIE010000002.1"/>
</dbReference>
<dbReference type="PANTHER" id="PTHR48084:SF4">
    <property type="entry name" value="2-OXOGLUTARATE OXIDOREDUCTASE SUBUNIT KORB"/>
    <property type="match status" value="1"/>
</dbReference>
<organism evidence="12 13">
    <name type="scientific">Halonatronomonas betaini</name>
    <dbReference type="NCBI Taxonomy" id="2778430"/>
    <lineage>
        <taxon>Bacteria</taxon>
        <taxon>Bacillati</taxon>
        <taxon>Bacillota</taxon>
        <taxon>Clostridia</taxon>
        <taxon>Halanaerobiales</taxon>
        <taxon>Halarsenatibacteraceae</taxon>
        <taxon>Halonatronomonas</taxon>
    </lineage>
</organism>
<evidence type="ECO:0000256" key="8">
    <source>
        <dbReference type="ARBA" id="ARBA00023014"/>
    </source>
</evidence>
<evidence type="ECO:0000256" key="6">
    <source>
        <dbReference type="ARBA" id="ARBA00023002"/>
    </source>
</evidence>
<feature type="domain" description="Thiamine pyrophosphate enzyme TPP-binding" evidence="10">
    <location>
        <begin position="55"/>
        <end position="195"/>
    </location>
</feature>
<proteinExistence type="predicted"/>
<dbReference type="InterPro" id="IPR029061">
    <property type="entry name" value="THDP-binding"/>
</dbReference>
<dbReference type="Pfam" id="PF12367">
    <property type="entry name" value="PFO_beta_C"/>
    <property type="match status" value="1"/>
</dbReference>
<comment type="cofactor">
    <cofactor evidence="2">
        <name>thiamine diphosphate</name>
        <dbReference type="ChEBI" id="CHEBI:58937"/>
    </cofactor>
</comment>
<evidence type="ECO:0000256" key="1">
    <source>
        <dbReference type="ARBA" id="ARBA00001946"/>
    </source>
</evidence>
<reference evidence="12" key="1">
    <citation type="submission" date="2020-11" db="EMBL/GenBank/DDBJ databases">
        <title>Halonatronomonas betainensis gen. nov., sp. nov. a novel haloalkaliphilic representative of the family Halanaerobiacae capable of betaine degradation.</title>
        <authorList>
            <person name="Boltyanskaya Y."/>
            <person name="Kevbrin V."/>
            <person name="Detkova E."/>
            <person name="Grouzdev D.S."/>
            <person name="Koziaeva V."/>
            <person name="Zhilina T."/>
        </authorList>
    </citation>
    <scope>NUCLEOTIDE SEQUENCE</scope>
    <source>
        <strain evidence="12">Z-7014</strain>
    </source>
</reference>
<gene>
    <name evidence="12" type="ORF">I0Q91_04805</name>
</gene>
<dbReference type="GO" id="GO:0030976">
    <property type="term" value="F:thiamine pyrophosphate binding"/>
    <property type="evidence" value="ECO:0007669"/>
    <property type="project" value="InterPro"/>
</dbReference>
<evidence type="ECO:0000256" key="5">
    <source>
        <dbReference type="ARBA" id="ARBA00022842"/>
    </source>
</evidence>
<evidence type="ECO:0000256" key="9">
    <source>
        <dbReference type="ARBA" id="ARBA00023052"/>
    </source>
</evidence>
<keyword evidence="5" id="KW-0460">Magnesium</keyword>
<dbReference type="AlphaFoldDB" id="A0A931F9Z0"/>
<evidence type="ECO:0000259" key="11">
    <source>
        <dbReference type="Pfam" id="PF12367"/>
    </source>
</evidence>
<sequence length="283" mass="31166">MAKTDIYEADRDTTWCPGCGNFPLRKALAEALAGLELKPENAAVITGIGQAAKLPHYFRTNGYNGLHGRALPPAVAAKLSNPELTVIAATGDGDGYGEGGNHLIHTIRRNPDIAHFVHNNQIYGLTKGQASPTTYPGIETEVQPEGVTSEPFNPISFAVGMGASFIARSFVGDRDHLVKMMQAAIRHKGYALLDILQPCVSFNKVNTYQWYSERVYQLEDDYDNTDINAAFKKSREWGDKIPIGIIYQQKKPVFRESFPHLSDSIDVDGPDKAKVKNLIDNFS</sequence>
<dbReference type="GO" id="GO:0016625">
    <property type="term" value="F:oxidoreductase activity, acting on the aldehyde or oxo group of donors, iron-sulfur protein as acceptor"/>
    <property type="evidence" value="ECO:0007669"/>
    <property type="project" value="UniProtKB-ARBA"/>
</dbReference>
<dbReference type="InterPro" id="IPR051457">
    <property type="entry name" value="2-oxoacid:Fd_oxidoreductase"/>
</dbReference>
<dbReference type="GO" id="GO:0046872">
    <property type="term" value="F:metal ion binding"/>
    <property type="evidence" value="ECO:0007669"/>
    <property type="project" value="UniProtKB-KW"/>
</dbReference>
<feature type="domain" description="Pyruvate ferredoxin oxidoreductase beta subunit C-terminal" evidence="11">
    <location>
        <begin position="199"/>
        <end position="262"/>
    </location>
</feature>
<evidence type="ECO:0000313" key="12">
    <source>
        <dbReference type="EMBL" id="MBF8436392.1"/>
    </source>
</evidence>
<name>A0A931F9Z0_9FIRM</name>
<dbReference type="SUPFAM" id="SSF52518">
    <property type="entry name" value="Thiamin diphosphate-binding fold (THDP-binding)"/>
    <property type="match status" value="1"/>
</dbReference>
<comment type="cofactor">
    <cofactor evidence="3">
        <name>[4Fe-4S] cluster</name>
        <dbReference type="ChEBI" id="CHEBI:49883"/>
    </cofactor>
</comment>
<dbReference type="EMBL" id="JADPIE010000002">
    <property type="protein sequence ID" value="MBF8436392.1"/>
    <property type="molecule type" value="Genomic_DNA"/>
</dbReference>
<evidence type="ECO:0000256" key="7">
    <source>
        <dbReference type="ARBA" id="ARBA00023004"/>
    </source>
</evidence>
<evidence type="ECO:0000256" key="2">
    <source>
        <dbReference type="ARBA" id="ARBA00001964"/>
    </source>
</evidence>
<protein>
    <submittedName>
        <fullName evidence="12">2-oxoacid ferredoxin oxidoreductase</fullName>
    </submittedName>
</protein>
<dbReference type="Pfam" id="PF02775">
    <property type="entry name" value="TPP_enzyme_C"/>
    <property type="match status" value="1"/>
</dbReference>
<dbReference type="PANTHER" id="PTHR48084">
    <property type="entry name" value="2-OXOGLUTARATE OXIDOREDUCTASE SUBUNIT KORB-RELATED"/>
    <property type="match status" value="1"/>
</dbReference>
<dbReference type="InterPro" id="IPR032686">
    <property type="entry name" value="PFO_beta_C"/>
</dbReference>
<dbReference type="Proteomes" id="UP000621436">
    <property type="component" value="Unassembled WGS sequence"/>
</dbReference>
<keyword evidence="9" id="KW-0786">Thiamine pyrophosphate</keyword>
<keyword evidence="6" id="KW-0560">Oxidoreductase</keyword>
<keyword evidence="8" id="KW-0411">Iron-sulfur</keyword>
<dbReference type="InterPro" id="IPR011896">
    <property type="entry name" value="OFOB"/>
</dbReference>
<dbReference type="NCBIfam" id="TIGR02177">
    <property type="entry name" value="PorB_KorB"/>
    <property type="match status" value="1"/>
</dbReference>
<dbReference type="GO" id="GO:0051536">
    <property type="term" value="F:iron-sulfur cluster binding"/>
    <property type="evidence" value="ECO:0007669"/>
    <property type="project" value="UniProtKB-KW"/>
</dbReference>
<evidence type="ECO:0000256" key="4">
    <source>
        <dbReference type="ARBA" id="ARBA00022723"/>
    </source>
</evidence>